<proteinExistence type="predicted"/>
<organism evidence="2 3">
    <name type="scientific">Streptomyces griseicoloratus</name>
    <dbReference type="NCBI Taxonomy" id="2752516"/>
    <lineage>
        <taxon>Bacteria</taxon>
        <taxon>Bacillati</taxon>
        <taxon>Actinomycetota</taxon>
        <taxon>Actinomycetes</taxon>
        <taxon>Kitasatosporales</taxon>
        <taxon>Streptomycetaceae</taxon>
        <taxon>Streptomyces</taxon>
    </lineage>
</organism>
<name>A0A926L1U9_9ACTN</name>
<reference evidence="2" key="1">
    <citation type="submission" date="2020-09" db="EMBL/GenBank/DDBJ databases">
        <title>Streptomyces grisecoloratus sp. nov., isolated from cotton soil.</title>
        <authorList>
            <person name="Xing L."/>
        </authorList>
    </citation>
    <scope>NUCLEOTIDE SEQUENCE</scope>
    <source>
        <strain evidence="2">TRM S81-3</strain>
    </source>
</reference>
<comment type="caution">
    <text evidence="2">The sequence shown here is derived from an EMBL/GenBank/DDBJ whole genome shotgun (WGS) entry which is preliminary data.</text>
</comment>
<protein>
    <submittedName>
        <fullName evidence="2">Uncharacterized protein</fullName>
    </submittedName>
</protein>
<dbReference type="RefSeq" id="WP_188181341.1">
    <property type="nucleotide sequence ID" value="NZ_JACVQF010000187.1"/>
</dbReference>
<dbReference type="Proteomes" id="UP000621210">
    <property type="component" value="Unassembled WGS sequence"/>
</dbReference>
<dbReference type="AlphaFoldDB" id="A0A926L1U9"/>
<sequence>MPSSGVNSTPASSADDAWRQRSDRPDDEPGKAPARWLRVAGSGNACVDEHVNASLCTRLTAVPARETAVGMGGQQDSSCFTE</sequence>
<dbReference type="EMBL" id="JACVQF010000187">
    <property type="protein sequence ID" value="MBD0420350.1"/>
    <property type="molecule type" value="Genomic_DNA"/>
</dbReference>
<evidence type="ECO:0000256" key="1">
    <source>
        <dbReference type="SAM" id="MobiDB-lite"/>
    </source>
</evidence>
<feature type="compositionally biased region" description="Basic and acidic residues" evidence="1">
    <location>
        <begin position="16"/>
        <end position="30"/>
    </location>
</feature>
<feature type="compositionally biased region" description="Polar residues" evidence="1">
    <location>
        <begin position="1"/>
        <end position="12"/>
    </location>
</feature>
<keyword evidence="3" id="KW-1185">Reference proteome</keyword>
<evidence type="ECO:0000313" key="3">
    <source>
        <dbReference type="Proteomes" id="UP000621210"/>
    </source>
</evidence>
<feature type="region of interest" description="Disordered" evidence="1">
    <location>
        <begin position="1"/>
        <end position="33"/>
    </location>
</feature>
<evidence type="ECO:0000313" key="2">
    <source>
        <dbReference type="EMBL" id="MBD0420350.1"/>
    </source>
</evidence>
<gene>
    <name evidence="2" type="ORF">H0H10_14560</name>
</gene>
<reference evidence="2" key="2">
    <citation type="submission" date="2020-09" db="EMBL/GenBank/DDBJ databases">
        <authorList>
            <person name="Luo X."/>
        </authorList>
    </citation>
    <scope>NUCLEOTIDE SEQUENCE</scope>
    <source>
        <strain evidence="2">TRM S81-3</strain>
    </source>
</reference>
<accession>A0A926L1U9</accession>